<dbReference type="PANTHER" id="PTHR13929">
    <property type="entry name" value="1,4-DIHYDROXY-2-NAPHTHOATE OCTAPRENYLTRANSFERASE"/>
    <property type="match status" value="1"/>
</dbReference>
<reference evidence="11" key="1">
    <citation type="submission" date="2020-02" db="EMBL/GenBank/DDBJ databases">
        <authorList>
            <person name="Meier V. D."/>
        </authorList>
    </citation>
    <scope>NUCLEOTIDE SEQUENCE</scope>
    <source>
        <strain evidence="11">AVDCRST_MAG88</strain>
    </source>
</reference>
<feature type="transmembrane region" description="Helical" evidence="10">
    <location>
        <begin position="37"/>
        <end position="60"/>
    </location>
</feature>
<comment type="subcellular location">
    <subcellularLocation>
        <location evidence="1">Membrane</location>
        <topology evidence="1">Multi-pass membrane protein</topology>
    </subcellularLocation>
</comment>
<organism evidence="11">
    <name type="scientific">uncultured Thermomicrobiales bacterium</name>
    <dbReference type="NCBI Taxonomy" id="1645740"/>
    <lineage>
        <taxon>Bacteria</taxon>
        <taxon>Pseudomonadati</taxon>
        <taxon>Thermomicrobiota</taxon>
        <taxon>Thermomicrobia</taxon>
        <taxon>Thermomicrobiales</taxon>
        <taxon>environmental samples</taxon>
    </lineage>
</organism>
<evidence type="ECO:0000256" key="6">
    <source>
        <dbReference type="ARBA" id="ARBA00022692"/>
    </source>
</evidence>
<feature type="non-terminal residue" evidence="11">
    <location>
        <position position="1"/>
    </location>
</feature>
<feature type="transmembrane region" description="Helical" evidence="10">
    <location>
        <begin position="92"/>
        <end position="112"/>
    </location>
</feature>
<evidence type="ECO:0000256" key="7">
    <source>
        <dbReference type="ARBA" id="ARBA00022989"/>
    </source>
</evidence>
<dbReference type="Gene3D" id="1.10.357.140">
    <property type="entry name" value="UbiA prenyltransferase"/>
    <property type="match status" value="1"/>
</dbReference>
<dbReference type="UniPathway" id="UPA00079"/>
<proteinExistence type="inferred from homology"/>
<dbReference type="InterPro" id="IPR000537">
    <property type="entry name" value="UbiA_prenyltransferase"/>
</dbReference>
<dbReference type="GO" id="GO:0042371">
    <property type="term" value="P:vitamin K biosynthetic process"/>
    <property type="evidence" value="ECO:0007669"/>
    <property type="project" value="TreeGrafter"/>
</dbReference>
<feature type="transmembrane region" description="Helical" evidence="10">
    <location>
        <begin position="243"/>
        <end position="262"/>
    </location>
</feature>
<accession>A0A6J4VH96</accession>
<dbReference type="CDD" id="cd13962">
    <property type="entry name" value="PT_UbiA_UBIAD1"/>
    <property type="match status" value="1"/>
</dbReference>
<dbReference type="EC" id="2.5.1.74" evidence="9"/>
<keyword evidence="6 10" id="KW-0812">Transmembrane</keyword>
<evidence type="ECO:0000256" key="9">
    <source>
        <dbReference type="NCBIfam" id="TIGR00751"/>
    </source>
</evidence>
<evidence type="ECO:0000256" key="8">
    <source>
        <dbReference type="ARBA" id="ARBA00023136"/>
    </source>
</evidence>
<dbReference type="PIRSF" id="PIRSF005355">
    <property type="entry name" value="UBIAD1"/>
    <property type="match status" value="1"/>
</dbReference>
<evidence type="ECO:0000256" key="1">
    <source>
        <dbReference type="ARBA" id="ARBA00004141"/>
    </source>
</evidence>
<feature type="transmembrane region" description="Helical" evidence="10">
    <location>
        <begin position="220"/>
        <end position="237"/>
    </location>
</feature>
<sequence>ARPSTAQAWLLATRPKTLPAAIVPPLVGSALALADGLFAPGTAVAALLVALLLQIGANLANDVFDFRRGADTPNRLGPTRVTQSGLIAPERVLAATIGVVAAAVIPGLYLVLRGGWPILILGLLAIAATFAYTGGPFPLGYNGLGEVFVLLFFGIVAVAGTYYVQAGRLTSFALAASLPVGCLVTAILVVNNLRDLEGDRAAGKRTLAVRLGRRATQAEYAGLVAVAYLLLPLFWLAGSLSPWWWLPWLTLPLAVVLVRRVYTVTGSALNAILAGTARLHLLFGVLFAVSILL</sequence>
<evidence type="ECO:0000256" key="5">
    <source>
        <dbReference type="ARBA" id="ARBA00022679"/>
    </source>
</evidence>
<dbReference type="NCBIfam" id="NF004751">
    <property type="entry name" value="PRK06080.1-3"/>
    <property type="match status" value="1"/>
</dbReference>
<evidence type="ECO:0000256" key="3">
    <source>
        <dbReference type="ARBA" id="ARBA00022428"/>
    </source>
</evidence>
<gene>
    <name evidence="11" type="ORF">AVDCRST_MAG88-3059</name>
</gene>
<feature type="transmembrane region" description="Helical" evidence="10">
    <location>
        <begin position="118"/>
        <end position="135"/>
    </location>
</feature>
<feature type="transmembrane region" description="Helical" evidence="10">
    <location>
        <begin position="147"/>
        <end position="165"/>
    </location>
</feature>
<comment type="pathway">
    <text evidence="2">Quinol/quinone metabolism; menaquinone biosynthesis.</text>
</comment>
<evidence type="ECO:0000313" key="11">
    <source>
        <dbReference type="EMBL" id="CAA9578495.1"/>
    </source>
</evidence>
<dbReference type="InterPro" id="IPR026046">
    <property type="entry name" value="UBIAD1"/>
</dbReference>
<name>A0A6J4VH96_9BACT</name>
<dbReference type="HAMAP" id="MF_01937">
    <property type="entry name" value="MenA_1"/>
    <property type="match status" value="1"/>
</dbReference>
<dbReference type="NCBIfam" id="TIGR00751">
    <property type="entry name" value="menA"/>
    <property type="match status" value="1"/>
</dbReference>
<dbReference type="InterPro" id="IPR004657">
    <property type="entry name" value="MenA"/>
</dbReference>
<keyword evidence="7 10" id="KW-1133">Transmembrane helix</keyword>
<dbReference type="PANTHER" id="PTHR13929:SF0">
    <property type="entry name" value="UBIA PRENYLTRANSFERASE DOMAIN-CONTAINING PROTEIN 1"/>
    <property type="match status" value="1"/>
</dbReference>
<keyword evidence="3" id="KW-0474">Menaquinone biosynthesis</keyword>
<dbReference type="GO" id="GO:0046428">
    <property type="term" value="F:1,4-dihydroxy-2-naphthoate polyprenyltransferase activity"/>
    <property type="evidence" value="ECO:0007669"/>
    <property type="project" value="UniProtKB-UniRule"/>
</dbReference>
<dbReference type="InterPro" id="IPR044878">
    <property type="entry name" value="UbiA_sf"/>
</dbReference>
<dbReference type="EMBL" id="CADCWM010000737">
    <property type="protein sequence ID" value="CAA9578495.1"/>
    <property type="molecule type" value="Genomic_DNA"/>
</dbReference>
<evidence type="ECO:0000256" key="2">
    <source>
        <dbReference type="ARBA" id="ARBA00004863"/>
    </source>
</evidence>
<dbReference type="GO" id="GO:0009234">
    <property type="term" value="P:menaquinone biosynthetic process"/>
    <property type="evidence" value="ECO:0007669"/>
    <property type="project" value="UniProtKB-UniRule"/>
</dbReference>
<keyword evidence="4" id="KW-1003">Cell membrane</keyword>
<dbReference type="Gene3D" id="1.20.120.1780">
    <property type="entry name" value="UbiA prenyltransferase"/>
    <property type="match status" value="1"/>
</dbReference>
<feature type="transmembrane region" description="Helical" evidence="10">
    <location>
        <begin position="171"/>
        <end position="190"/>
    </location>
</feature>
<keyword evidence="8 10" id="KW-0472">Membrane</keyword>
<keyword evidence="5 11" id="KW-0808">Transferase</keyword>
<dbReference type="Pfam" id="PF01040">
    <property type="entry name" value="UbiA"/>
    <property type="match status" value="1"/>
</dbReference>
<evidence type="ECO:0000256" key="10">
    <source>
        <dbReference type="SAM" id="Phobius"/>
    </source>
</evidence>
<protein>
    <recommendedName>
        <fullName evidence="9">1,4-dihydroxy-2-naphthoate octaprenyltransferase</fullName>
        <ecNumber evidence="9">2.5.1.74</ecNumber>
    </recommendedName>
</protein>
<evidence type="ECO:0000256" key="4">
    <source>
        <dbReference type="ARBA" id="ARBA00022475"/>
    </source>
</evidence>
<dbReference type="AlphaFoldDB" id="A0A6J4VH96"/>
<feature type="transmembrane region" description="Helical" evidence="10">
    <location>
        <begin position="269"/>
        <end position="292"/>
    </location>
</feature>
<dbReference type="GO" id="GO:0016020">
    <property type="term" value="C:membrane"/>
    <property type="evidence" value="ECO:0007669"/>
    <property type="project" value="UniProtKB-SubCell"/>
</dbReference>